<evidence type="ECO:0000313" key="3">
    <source>
        <dbReference type="Proteomes" id="UP000778578"/>
    </source>
</evidence>
<protein>
    <recommendedName>
        <fullName evidence="4">Ribosomal protein L7/L12 C-terminal domain-containing protein</fullName>
    </recommendedName>
</protein>
<comment type="caution">
    <text evidence="2">The sequence shown here is derived from an EMBL/GenBank/DDBJ whole genome shotgun (WGS) entry which is preliminary data.</text>
</comment>
<name>A0ABS7Q6R7_9ACTN</name>
<evidence type="ECO:0008006" key="4">
    <source>
        <dbReference type="Google" id="ProtNLM"/>
    </source>
</evidence>
<dbReference type="EMBL" id="JAINZZ010000014">
    <property type="protein sequence ID" value="MBY8878841.1"/>
    <property type="molecule type" value="Genomic_DNA"/>
</dbReference>
<evidence type="ECO:0000313" key="2">
    <source>
        <dbReference type="EMBL" id="MBY8878841.1"/>
    </source>
</evidence>
<organism evidence="2 3">
    <name type="scientific">Actinacidiphila acidipaludis</name>
    <dbReference type="NCBI Taxonomy" id="2873382"/>
    <lineage>
        <taxon>Bacteria</taxon>
        <taxon>Bacillati</taxon>
        <taxon>Actinomycetota</taxon>
        <taxon>Actinomycetes</taxon>
        <taxon>Kitasatosporales</taxon>
        <taxon>Streptomycetaceae</taxon>
        <taxon>Actinacidiphila</taxon>
    </lineage>
</organism>
<gene>
    <name evidence="2" type="ORF">K7862_14505</name>
</gene>
<evidence type="ECO:0000256" key="1">
    <source>
        <dbReference type="SAM" id="MobiDB-lite"/>
    </source>
</evidence>
<sequence length="149" mass="15905">MDEDPIVVQVVRYTERCPDCGADTRCSGVQALADGRLRWDVEAACAACGFAVAACGPGQPPPERREQSLTGHGPTLLRVDGTGPAPRVAVMRVLREEMALDLEGARTAARSVPDRTYAGTRPEVERLARRLRARGIAAESVPAPEARSA</sequence>
<reference evidence="2 3" key="1">
    <citation type="submission" date="2021-08" db="EMBL/GenBank/DDBJ databases">
        <title>WGS of actinomycetes from Thailand.</title>
        <authorList>
            <person name="Thawai C."/>
        </authorList>
    </citation>
    <scope>NUCLEOTIDE SEQUENCE [LARGE SCALE GENOMIC DNA]</scope>
    <source>
        <strain evidence="2 3">PLK6-54</strain>
    </source>
</reference>
<keyword evidence="3" id="KW-1185">Reference proteome</keyword>
<dbReference type="RefSeq" id="WP_222962974.1">
    <property type="nucleotide sequence ID" value="NZ_JAINZZ010000014.1"/>
</dbReference>
<proteinExistence type="predicted"/>
<accession>A0ABS7Q6R7</accession>
<dbReference type="Proteomes" id="UP000778578">
    <property type="component" value="Unassembled WGS sequence"/>
</dbReference>
<feature type="region of interest" description="Disordered" evidence="1">
    <location>
        <begin position="56"/>
        <end position="83"/>
    </location>
</feature>